<dbReference type="OrthoDB" id="2269034at2759"/>
<accession>A0A4Q2DLA6</accession>
<dbReference type="EMBL" id="SDEE01000175">
    <property type="protein sequence ID" value="RXW19932.1"/>
    <property type="molecule type" value="Genomic_DNA"/>
</dbReference>
<sequence>MPQELEGVDNLEMMKSDRIEESTSDAPNFAGRLAPEIWAAIFLAVVDATAQEGSRSLTMSKYHPAVIISHVSQQWRELCLHTPALWKRIYIHIPPYLRPLEVHDPPGAAGLFNRITIWKRQVDRLKELAGTWIARSGNSPLSIIFDEHAAKYPMNSGWIRKPDSFHADMFHLDGLIDLLCRSSSRWNDVYLGLCLTHIDHPTFRLLCVPAQSCPAVLREMHMFIGVEEMYSTEEWQQVFLQATAGGSILNTPTLRSLGIGPMELFSRSASSIVWEDLTDLVLNGSEDVSMIDLVQILLQCRDLRKCELSITAQCFLLRASEDFPGPYVDLPVLEEMTVSIPYHLPPSLSYRLLLPSLRKLTLDDFYGNRTKSLDELDSGIARFFEQFGNQLTYVSLHYLTLTQSALHYCLRHLPNVVHLELLGSSYKIAPEERPVLSGDLMRALTPRFDKSRRFIRDSCLCPGVEEFVCLPSPKTLDEGAFLDFIAARRAGDKSSEDGLGRLRTVSMSLWGYDFKTVDIMVELQKRGAELENFVFLGNGTRLM</sequence>
<protein>
    <submittedName>
        <fullName evidence="1">Uncharacterized protein</fullName>
    </submittedName>
</protein>
<dbReference type="Gene3D" id="3.80.10.10">
    <property type="entry name" value="Ribonuclease Inhibitor"/>
    <property type="match status" value="1"/>
</dbReference>
<dbReference type="AlphaFoldDB" id="A0A4Q2DLA6"/>
<dbReference type="InterPro" id="IPR032675">
    <property type="entry name" value="LRR_dom_sf"/>
</dbReference>
<gene>
    <name evidence="1" type="ORF">EST38_g5921</name>
</gene>
<dbReference type="Proteomes" id="UP000290288">
    <property type="component" value="Unassembled WGS sequence"/>
</dbReference>
<evidence type="ECO:0000313" key="1">
    <source>
        <dbReference type="EMBL" id="RXW19932.1"/>
    </source>
</evidence>
<evidence type="ECO:0000313" key="2">
    <source>
        <dbReference type="Proteomes" id="UP000290288"/>
    </source>
</evidence>
<reference evidence="1 2" key="1">
    <citation type="submission" date="2019-01" db="EMBL/GenBank/DDBJ databases">
        <title>Draft genome sequence of Psathyrella aberdarensis IHI B618.</title>
        <authorList>
            <person name="Buettner E."/>
            <person name="Kellner H."/>
        </authorList>
    </citation>
    <scope>NUCLEOTIDE SEQUENCE [LARGE SCALE GENOMIC DNA]</scope>
    <source>
        <strain evidence="1 2">IHI B618</strain>
    </source>
</reference>
<proteinExistence type="predicted"/>
<comment type="caution">
    <text evidence="1">The sequence shown here is derived from an EMBL/GenBank/DDBJ whole genome shotgun (WGS) entry which is preliminary data.</text>
</comment>
<organism evidence="1 2">
    <name type="scientific">Candolleomyces aberdarensis</name>
    <dbReference type="NCBI Taxonomy" id="2316362"/>
    <lineage>
        <taxon>Eukaryota</taxon>
        <taxon>Fungi</taxon>
        <taxon>Dikarya</taxon>
        <taxon>Basidiomycota</taxon>
        <taxon>Agaricomycotina</taxon>
        <taxon>Agaricomycetes</taxon>
        <taxon>Agaricomycetidae</taxon>
        <taxon>Agaricales</taxon>
        <taxon>Agaricineae</taxon>
        <taxon>Psathyrellaceae</taxon>
        <taxon>Candolleomyces</taxon>
    </lineage>
</organism>
<dbReference type="STRING" id="2316362.A0A4Q2DLA6"/>
<name>A0A4Q2DLA6_9AGAR</name>
<keyword evidence="2" id="KW-1185">Reference proteome</keyword>